<organism evidence="1 2">
    <name type="scientific">Bacillus fungorum</name>
    <dbReference type="NCBI Taxonomy" id="2039284"/>
    <lineage>
        <taxon>Bacteria</taxon>
        <taxon>Bacillati</taxon>
        <taxon>Bacillota</taxon>
        <taxon>Bacilli</taxon>
        <taxon>Bacillales</taxon>
        <taxon>Bacillaceae</taxon>
        <taxon>Bacillus</taxon>
    </lineage>
</organism>
<comment type="caution">
    <text evidence="1">The sequence shown here is derived from an EMBL/GenBank/DDBJ whole genome shotgun (WGS) entry which is preliminary data.</text>
</comment>
<evidence type="ECO:0000313" key="2">
    <source>
        <dbReference type="Proteomes" id="UP000228484"/>
    </source>
</evidence>
<accession>A0A2G6Q5N7</accession>
<name>A0A2G6Q5N7_9BACI</name>
<sequence length="841" mass="98529">MSNKYFVHSFLMKAEKLENEEVIAVYMPSEISSYWEKVISVDRAFGFKIATFRDYHYHHHKDVICMSMDDKALMGKEPWLLLDPHIDYENSVYTANFLLNRYQRFLHKRIEIAKQYEKTKKYETLLQYEPHLVSAKIKPLLQNVSLSKLLLLENYKQYLSSWIFFDFMSRKDSYLENNNTTVLLQARNSENYWSFPEEWGICVKDSEYVLMSKDFLVNNKRTSYAYTLNFERRESDLLIDISTSTKPWLMTPLINPVTGFINIPKGNKTRSLYIWNEETSRIQQLKLRISPGYGGMYATSSNIYTQELGGELPNINQICKDPSIHNGKYFISTVPQNSNDRVKPAQRGLHYNDKYYLVKNFSEILNYLELYHSKPELIKSGLSSSLKGGSVFIDDPLESRDNEEIVLTYATTIDSSIFEERFEKALRSFVVKETISNGETKPNPYNNHARYKMENIGGGVFQFYDRKRMMEKAFYVRLVNASKYMYLMRGLDTSVDLLQDAFYKRMELIKNEFLKEEQIKLQSPGLAILELENLKGEVNDNKVATERGMLELGWLTQCFHKKDMTDKELENKLSSCIADLFIRKGFVNQMIEECKKVSQPFVYYFPFKEPVTLISGEEGYIFTVFRVKNGIVQVKYSTISENWMCIDEAILKLKESERHNVFTSKHNDYEFSSMILKECKEQNAVVVFQEKQIPSFLMKMKRVPFRVATYLVSDDLPHITNLNKDNMASSGAFMIESNGECLSVPPKSSKVQIVQSQSKQTNNKPFSVRATTRYKTNDMNKENRWIIYSAIHALRFISLTYDGFINMPLPVHLYEKHYKKYIKNICLQSNKIKDYEKFIKI</sequence>
<dbReference type="RefSeq" id="WP_099686469.1">
    <property type="nucleotide sequence ID" value="NZ_NWUW01000041.1"/>
</dbReference>
<protein>
    <submittedName>
        <fullName evidence="1">Uncharacterized protein</fullName>
    </submittedName>
</protein>
<dbReference type="EMBL" id="NWUW01000041">
    <property type="protein sequence ID" value="PIE92158.1"/>
    <property type="molecule type" value="Genomic_DNA"/>
</dbReference>
<gene>
    <name evidence="1" type="ORF">CO726_28070</name>
</gene>
<evidence type="ECO:0000313" key="1">
    <source>
        <dbReference type="EMBL" id="PIE92158.1"/>
    </source>
</evidence>
<dbReference type="AlphaFoldDB" id="A0A2G6Q5N7"/>
<proteinExistence type="predicted"/>
<reference evidence="1 2" key="1">
    <citation type="submission" date="2017-09" db="EMBL/GenBank/DDBJ databases">
        <title>Biocontrol bacteria screening and application from spent mushroom substrate.</title>
        <authorList>
            <person name="Sun X."/>
        </authorList>
    </citation>
    <scope>NUCLEOTIDE SEQUENCE [LARGE SCALE GENOMIC DNA]</scope>
    <source>
        <strain evidence="1 2">100374</strain>
    </source>
</reference>
<dbReference type="Proteomes" id="UP000228484">
    <property type="component" value="Unassembled WGS sequence"/>
</dbReference>
<keyword evidence="2" id="KW-1185">Reference proteome</keyword>